<comment type="catalytic activity">
    <reaction evidence="17 18">
        <text>a ubiquinone + NADH + 5 H(+)(in) = a ubiquinol + NAD(+) + 4 H(+)(out)</text>
        <dbReference type="Rhea" id="RHEA:29091"/>
        <dbReference type="Rhea" id="RHEA-COMP:9565"/>
        <dbReference type="Rhea" id="RHEA-COMP:9566"/>
        <dbReference type="ChEBI" id="CHEBI:15378"/>
        <dbReference type="ChEBI" id="CHEBI:16389"/>
        <dbReference type="ChEBI" id="CHEBI:17976"/>
        <dbReference type="ChEBI" id="CHEBI:57540"/>
        <dbReference type="ChEBI" id="CHEBI:57945"/>
        <dbReference type="EC" id="7.1.1.2"/>
    </reaction>
</comment>
<comment type="similarity">
    <text evidence="3 18">Belongs to the complex I subunit 2 family.</text>
</comment>
<evidence type="ECO:0000256" key="6">
    <source>
        <dbReference type="ARBA" id="ARBA00022448"/>
    </source>
</evidence>
<feature type="domain" description="NADH:quinone oxidoreductase/Mrp antiporter transmembrane" evidence="19">
    <location>
        <begin position="24"/>
        <end position="280"/>
    </location>
</feature>
<comment type="subcellular location">
    <subcellularLocation>
        <location evidence="2 18">Mitochondrion inner membrane</location>
        <topology evidence="2 18">Multi-pass membrane protein</topology>
    </subcellularLocation>
</comment>
<comment type="function">
    <text evidence="18">Core subunit of the mitochondrial membrane respiratory chain NADH dehydrogenase (Complex I) which catalyzes electron transfer from NADH through the respiratory chain, using ubiquinone as an electron acceptor. Essential for the catalytic activity and assembly of complex I.</text>
</comment>
<proteinExistence type="inferred from homology"/>
<keyword evidence="6" id="KW-0813">Transport</keyword>
<evidence type="ECO:0000256" key="9">
    <source>
        <dbReference type="ARBA" id="ARBA00022792"/>
    </source>
</evidence>
<evidence type="ECO:0000256" key="12">
    <source>
        <dbReference type="ARBA" id="ARBA00022989"/>
    </source>
</evidence>
<dbReference type="InterPro" id="IPR050175">
    <property type="entry name" value="Complex_I_Subunit_2"/>
</dbReference>
<protein>
    <recommendedName>
        <fullName evidence="5 18">NADH-ubiquinone oxidoreductase chain 2</fullName>
        <ecNumber evidence="4 18">7.1.1.2</ecNumber>
    </recommendedName>
</protein>
<evidence type="ECO:0000313" key="20">
    <source>
        <dbReference type="EMBL" id="ATG83201.1"/>
    </source>
</evidence>
<keyword evidence="13 18" id="KW-0520">NAD</keyword>
<evidence type="ECO:0000256" key="2">
    <source>
        <dbReference type="ARBA" id="ARBA00004448"/>
    </source>
</evidence>
<evidence type="ECO:0000256" key="15">
    <source>
        <dbReference type="ARBA" id="ARBA00023128"/>
    </source>
</evidence>
<evidence type="ECO:0000256" key="7">
    <source>
        <dbReference type="ARBA" id="ARBA00022660"/>
    </source>
</evidence>
<dbReference type="GO" id="GO:0005743">
    <property type="term" value="C:mitochondrial inner membrane"/>
    <property type="evidence" value="ECO:0007669"/>
    <property type="project" value="UniProtKB-SubCell"/>
</dbReference>
<dbReference type="PANTHER" id="PTHR46552">
    <property type="entry name" value="NADH-UBIQUINONE OXIDOREDUCTASE CHAIN 2"/>
    <property type="match status" value="1"/>
</dbReference>
<dbReference type="InterPro" id="IPR001750">
    <property type="entry name" value="ND/Mrp_TM"/>
</dbReference>
<dbReference type="GO" id="GO:0006120">
    <property type="term" value="P:mitochondrial electron transport, NADH to ubiquinone"/>
    <property type="evidence" value="ECO:0007669"/>
    <property type="project" value="InterPro"/>
</dbReference>
<gene>
    <name evidence="20" type="primary">nad2</name>
</gene>
<dbReference type="InterPro" id="IPR003917">
    <property type="entry name" value="NADH_UbQ_OxRdtase_chain2"/>
</dbReference>
<evidence type="ECO:0000256" key="17">
    <source>
        <dbReference type="ARBA" id="ARBA00049551"/>
    </source>
</evidence>
<keyword evidence="11 18" id="KW-0249">Electron transport</keyword>
<keyword evidence="7 18" id="KW-0679">Respiratory chain</keyword>
<evidence type="ECO:0000256" key="5">
    <source>
        <dbReference type="ARBA" id="ARBA00021008"/>
    </source>
</evidence>
<evidence type="ECO:0000256" key="14">
    <source>
        <dbReference type="ARBA" id="ARBA00023075"/>
    </source>
</evidence>
<keyword evidence="16 18" id="KW-0472">Membrane</keyword>
<keyword evidence="10 18" id="KW-1278">Translocase</keyword>
<feature type="transmembrane region" description="Helical" evidence="18">
    <location>
        <begin position="9"/>
        <end position="28"/>
    </location>
</feature>
<feature type="transmembrane region" description="Helical" evidence="18">
    <location>
        <begin position="307"/>
        <end position="329"/>
    </location>
</feature>
<keyword evidence="9 18" id="KW-0999">Mitochondrion inner membrane</keyword>
<evidence type="ECO:0000256" key="4">
    <source>
        <dbReference type="ARBA" id="ARBA00012944"/>
    </source>
</evidence>
<feature type="transmembrane region" description="Helical" evidence="18">
    <location>
        <begin position="60"/>
        <end position="83"/>
    </location>
</feature>
<keyword evidence="14 18" id="KW-0830">Ubiquinone</keyword>
<evidence type="ECO:0000256" key="18">
    <source>
        <dbReference type="RuleBase" id="RU003403"/>
    </source>
</evidence>
<geneLocation type="mitochondrion" evidence="20"/>
<dbReference type="PRINTS" id="PR01436">
    <property type="entry name" value="NADHDHGNASE2"/>
</dbReference>
<feature type="transmembrane region" description="Helical" evidence="18">
    <location>
        <begin position="193"/>
        <end position="213"/>
    </location>
</feature>
<evidence type="ECO:0000259" key="19">
    <source>
        <dbReference type="Pfam" id="PF00361"/>
    </source>
</evidence>
<feature type="transmembrane region" description="Helical" evidence="18">
    <location>
        <begin position="264"/>
        <end position="286"/>
    </location>
</feature>
<dbReference type="EMBL" id="KY039120">
    <property type="protein sequence ID" value="ATG83201.1"/>
    <property type="molecule type" value="Genomic_DNA"/>
</dbReference>
<evidence type="ECO:0000256" key="10">
    <source>
        <dbReference type="ARBA" id="ARBA00022967"/>
    </source>
</evidence>
<feature type="transmembrane region" description="Helical" evidence="18">
    <location>
        <begin position="233"/>
        <end position="252"/>
    </location>
</feature>
<accession>A0A343KJ96</accession>
<organism evidence="20">
    <name type="scientific">Aphrophora sp. EMHAU-15062701</name>
    <dbReference type="NCBI Taxonomy" id="2042339"/>
    <lineage>
        <taxon>Eukaryota</taxon>
        <taxon>Metazoa</taxon>
        <taxon>Ecdysozoa</taxon>
        <taxon>Arthropoda</taxon>
        <taxon>Hexapoda</taxon>
        <taxon>Insecta</taxon>
        <taxon>Pterygota</taxon>
        <taxon>Neoptera</taxon>
        <taxon>Paraneoptera</taxon>
        <taxon>Hemiptera</taxon>
        <taxon>Auchenorrhyncha</taxon>
        <taxon>Cercopoidea</taxon>
        <taxon>Aphrophoridae</taxon>
        <taxon>Aphrophora</taxon>
    </lineage>
</organism>
<evidence type="ECO:0000256" key="16">
    <source>
        <dbReference type="ARBA" id="ARBA00023136"/>
    </source>
</evidence>
<evidence type="ECO:0000256" key="8">
    <source>
        <dbReference type="ARBA" id="ARBA00022692"/>
    </source>
</evidence>
<comment type="function">
    <text evidence="1">Core subunit of the mitochondrial membrane respiratory chain NADH dehydrogenase (Complex I) that is believed to belong to the minimal assembly required for catalysis. Complex I functions in the transfer of electrons from NADH to the respiratory chain. The immediate electron acceptor for the enzyme is believed to be ubiquinone.</text>
</comment>
<feature type="transmembrane region" description="Helical" evidence="18">
    <location>
        <begin position="145"/>
        <end position="163"/>
    </location>
</feature>
<keyword evidence="12 18" id="KW-1133">Transmembrane helix</keyword>
<dbReference type="AlphaFoldDB" id="A0A343KJ96"/>
<dbReference type="Pfam" id="PF00361">
    <property type="entry name" value="Proton_antipo_M"/>
    <property type="match status" value="1"/>
</dbReference>
<name>A0A343KJ96_9HEMI</name>
<evidence type="ECO:0000256" key="3">
    <source>
        <dbReference type="ARBA" id="ARBA00007012"/>
    </source>
</evidence>
<evidence type="ECO:0000256" key="1">
    <source>
        <dbReference type="ARBA" id="ARBA00003257"/>
    </source>
</evidence>
<keyword evidence="15 18" id="KW-0496">Mitochondrion</keyword>
<feature type="transmembrane region" description="Helical" evidence="18">
    <location>
        <begin position="170"/>
        <end position="187"/>
    </location>
</feature>
<evidence type="ECO:0000256" key="11">
    <source>
        <dbReference type="ARBA" id="ARBA00022982"/>
    </source>
</evidence>
<dbReference type="EC" id="7.1.1.2" evidence="4 18"/>
<evidence type="ECO:0000256" key="13">
    <source>
        <dbReference type="ARBA" id="ARBA00023027"/>
    </source>
</evidence>
<keyword evidence="8 18" id="KW-0812">Transmembrane</keyword>
<dbReference type="PANTHER" id="PTHR46552:SF1">
    <property type="entry name" value="NADH-UBIQUINONE OXIDOREDUCTASE CHAIN 2"/>
    <property type="match status" value="1"/>
</dbReference>
<reference evidence="20" key="1">
    <citation type="journal article" date="2017" name="Sci. Rep.">
        <title>Deep-level phylogeny of Cicadomorpha inferred from mitochondrial genomes sequenced by NGS.</title>
        <authorList>
            <person name="Song N."/>
            <person name="Cai W."/>
            <person name="Li H."/>
        </authorList>
    </citation>
    <scope>NUCLEOTIDE SEQUENCE</scope>
</reference>
<sequence>MKFNSTKMLFYMFLIMGTLMSLSSNNWLGGWMGLEINMISFIPIIYSNFNYYTSESSMSYFIIQSMSSTLLIFGLVFSCLMNFSFLFDYYFIFISLCMSMGMAPFHMWLPGVVEGTSWESCFLLLTWQKLALLFLISNVLINYDLLILMVMITLIIGSFGGLNQGSLKKIFSYSSINMLGWIMMGMLSSNVMWMVYFIFYSFMIFGLFMFFHLMEINYLNQVVFGSFCSFNKIYFCICMFSIGGLPPLAGFLPKWMIIQSVIFYGNYFVCLIMVLSSLITLFYYIRICYLIILVNSVKMKFNYLSNFNFYLVNYFFFFNLFGFILILFFKTFI</sequence>
<dbReference type="GO" id="GO:0008137">
    <property type="term" value="F:NADH dehydrogenase (ubiquinone) activity"/>
    <property type="evidence" value="ECO:0007669"/>
    <property type="project" value="UniProtKB-EC"/>
</dbReference>
<feature type="transmembrane region" description="Helical" evidence="18">
    <location>
        <begin position="89"/>
        <end position="109"/>
    </location>
</feature>